<dbReference type="Pfam" id="PF00646">
    <property type="entry name" value="F-box"/>
    <property type="match status" value="1"/>
</dbReference>
<evidence type="ECO:0000313" key="3">
    <source>
        <dbReference type="Proteomes" id="UP000794436"/>
    </source>
</evidence>
<dbReference type="PROSITE" id="PS50181">
    <property type="entry name" value="FBOX"/>
    <property type="match status" value="1"/>
</dbReference>
<dbReference type="AlphaFoldDB" id="A0A8K1CTE3"/>
<dbReference type="InterPro" id="IPR001810">
    <property type="entry name" value="F-box_dom"/>
</dbReference>
<reference evidence="2" key="1">
    <citation type="submission" date="2019-03" db="EMBL/GenBank/DDBJ databases">
        <title>Long read genome sequence of the mycoparasitic Pythium oligandrum ATCC 38472 isolated from sugarbeet rhizosphere.</title>
        <authorList>
            <person name="Gaulin E."/>
        </authorList>
    </citation>
    <scope>NUCLEOTIDE SEQUENCE</scope>
    <source>
        <strain evidence="2">ATCC 38472_TT</strain>
    </source>
</reference>
<evidence type="ECO:0000313" key="2">
    <source>
        <dbReference type="EMBL" id="TMW68427.1"/>
    </source>
</evidence>
<dbReference type="Proteomes" id="UP000794436">
    <property type="component" value="Unassembled WGS sequence"/>
</dbReference>
<dbReference type="OrthoDB" id="63379at2759"/>
<comment type="caution">
    <text evidence="2">The sequence shown here is derived from an EMBL/GenBank/DDBJ whole genome shotgun (WGS) entry which is preliminary data.</text>
</comment>
<gene>
    <name evidence="2" type="ORF">Poli38472_005895</name>
</gene>
<name>A0A8K1CTE3_PYTOL</name>
<sequence>MWRQLTQWASHCHHELTEKPPVRTSSRTSTRTSSWDGARAFEELPDGAVEVVFQYLDHAALHALELTSRFFRSTLQDTEFWSLSIQSLVAFYEDPEPHKRQQMWKMMHCLRREKGVHLNDTLLTSVVACSTTNPHSVPPAWLLFKSRCWFWMEKLLRKTTAIEVDDASMFVRQLHCGCAYHVPCFWASACSRSNTVCSYIDFHVKASCFITSIQVVPYQAYWLEGHPSFAPKQVSFSVLHQSEPTDDTLVEFYKSSAFDVDNEMKLQTFELPKAIWTGTNGVLRVHLLGRYQTAPVAERPWIPSDKTDSASEDDTSERPLEYFYCCLSYVNASGVEMPIHVN</sequence>
<dbReference type="PANTHER" id="PTHR39741">
    <property type="entry name" value="F-BOX DOMAIN CONTAINING PROTEIN, EXPRESSED"/>
    <property type="match status" value="1"/>
</dbReference>
<accession>A0A8K1CTE3</accession>
<evidence type="ECO:0000259" key="1">
    <source>
        <dbReference type="PROSITE" id="PS50181"/>
    </source>
</evidence>
<dbReference type="InterPro" id="IPR055336">
    <property type="entry name" value="At4g00755-like"/>
</dbReference>
<protein>
    <recommendedName>
        <fullName evidence="1">F-box domain-containing protein</fullName>
    </recommendedName>
</protein>
<dbReference type="EMBL" id="SPLM01000002">
    <property type="protein sequence ID" value="TMW68427.1"/>
    <property type="molecule type" value="Genomic_DNA"/>
</dbReference>
<dbReference type="PANTHER" id="PTHR39741:SF2">
    <property type="entry name" value="F-BOX DOMAIN-CONTAINING PROTEIN"/>
    <property type="match status" value="1"/>
</dbReference>
<proteinExistence type="predicted"/>
<feature type="domain" description="F-box" evidence="1">
    <location>
        <begin position="38"/>
        <end position="84"/>
    </location>
</feature>
<dbReference type="InterPro" id="IPR036047">
    <property type="entry name" value="F-box-like_dom_sf"/>
</dbReference>
<organism evidence="2 3">
    <name type="scientific">Pythium oligandrum</name>
    <name type="common">Mycoparasitic fungus</name>
    <dbReference type="NCBI Taxonomy" id="41045"/>
    <lineage>
        <taxon>Eukaryota</taxon>
        <taxon>Sar</taxon>
        <taxon>Stramenopiles</taxon>
        <taxon>Oomycota</taxon>
        <taxon>Peronosporomycetes</taxon>
        <taxon>Pythiales</taxon>
        <taxon>Pythiaceae</taxon>
        <taxon>Pythium</taxon>
    </lineage>
</organism>
<dbReference type="SUPFAM" id="SSF81383">
    <property type="entry name" value="F-box domain"/>
    <property type="match status" value="1"/>
</dbReference>
<keyword evidence="3" id="KW-1185">Reference proteome</keyword>